<dbReference type="Pfam" id="PF13529">
    <property type="entry name" value="Peptidase_C39_2"/>
    <property type="match status" value="1"/>
</dbReference>
<comment type="caution">
    <text evidence="2">The sequence shown here is derived from an EMBL/GenBank/DDBJ whole genome shotgun (WGS) entry which is preliminary data.</text>
</comment>
<feature type="domain" description="Peptidase C39-like" evidence="1">
    <location>
        <begin position="86"/>
        <end position="246"/>
    </location>
</feature>
<evidence type="ECO:0000313" key="3">
    <source>
        <dbReference type="Proteomes" id="UP001623041"/>
    </source>
</evidence>
<gene>
    <name evidence="2" type="ORF">ACJEBI_27295</name>
</gene>
<proteinExistence type="predicted"/>
<dbReference type="EMBL" id="JBJHQH010000034">
    <property type="protein sequence ID" value="MFK9095151.1"/>
    <property type="molecule type" value="Genomic_DNA"/>
</dbReference>
<dbReference type="PANTHER" id="PTHR37806:SF1">
    <property type="entry name" value="PEPTIDASE C39-LIKE DOMAIN-CONTAINING PROTEIN"/>
    <property type="match status" value="1"/>
</dbReference>
<name>A0ABW8RSN5_9BACI</name>
<dbReference type="RefSeq" id="WP_406583554.1">
    <property type="nucleotide sequence ID" value="NZ_JBJHQH010000034.1"/>
</dbReference>
<dbReference type="Proteomes" id="UP001623041">
    <property type="component" value="Unassembled WGS sequence"/>
</dbReference>
<dbReference type="Gene3D" id="3.90.70.10">
    <property type="entry name" value="Cysteine proteinases"/>
    <property type="match status" value="1"/>
</dbReference>
<dbReference type="InterPro" id="IPR039563">
    <property type="entry name" value="Peptidase_C39_single_dom"/>
</dbReference>
<accession>A0ABW8RSN5</accession>
<dbReference type="CDD" id="cd02549">
    <property type="entry name" value="Peptidase_C39A"/>
    <property type="match status" value="1"/>
</dbReference>
<organism evidence="2 3">
    <name type="scientific">Bacillus salipaludis</name>
    <dbReference type="NCBI Taxonomy" id="2547811"/>
    <lineage>
        <taxon>Bacteria</taxon>
        <taxon>Bacillati</taxon>
        <taxon>Bacillota</taxon>
        <taxon>Bacilli</taxon>
        <taxon>Bacillales</taxon>
        <taxon>Bacillaceae</taxon>
        <taxon>Bacillus</taxon>
    </lineage>
</organism>
<dbReference type="PANTHER" id="PTHR37806">
    <property type="entry name" value="LMO0724 PROTEIN"/>
    <property type="match status" value="1"/>
</dbReference>
<dbReference type="InterPro" id="IPR039564">
    <property type="entry name" value="Peptidase_C39-like"/>
</dbReference>
<evidence type="ECO:0000259" key="1">
    <source>
        <dbReference type="Pfam" id="PF13529"/>
    </source>
</evidence>
<sequence>MKKMFFIIIILLISFIGAKTIIEGKFNWQTVVQLKETVHTKTNEIGSQLDAKLQNANGDFLKDEVEPLREVTKNNTEPIFPDRMQLDVPLLNQMDKPKLYNGCEVTSLAMILNYHGVKVTKNELAENIKTVPLNYSNGKKGNPNAGFVGDMVNGPGLGVYNGPVLELAQKYVGDRAVNLTNSSFTDLLKKVGQGLPVWIITTSNFAPVSVFQKWDTPQGKIDITFSEHSVAITGYDENYIYVNDPYGEKNKKLNRESFIKAWEQMGKQAIVIEK</sequence>
<keyword evidence="3" id="KW-1185">Reference proteome</keyword>
<protein>
    <submittedName>
        <fullName evidence="2">C39 family peptidase</fullName>
    </submittedName>
</protein>
<evidence type="ECO:0000313" key="2">
    <source>
        <dbReference type="EMBL" id="MFK9095151.1"/>
    </source>
</evidence>
<reference evidence="2 3" key="1">
    <citation type="submission" date="2024-11" db="EMBL/GenBank/DDBJ databases">
        <authorList>
            <person name="Lucas J.A."/>
        </authorList>
    </citation>
    <scope>NUCLEOTIDE SEQUENCE [LARGE SCALE GENOMIC DNA]</scope>
    <source>
        <strain evidence="2 3">Z 5.4</strain>
    </source>
</reference>